<name>A0A1H4LDG0_TSUTY</name>
<reference evidence="3" key="1">
    <citation type="submission" date="2016-10" db="EMBL/GenBank/DDBJ databases">
        <authorList>
            <person name="Varghese N."/>
            <person name="Submissions S."/>
        </authorList>
    </citation>
    <scope>NUCLEOTIDE SEQUENCE [LARGE SCALE GENOMIC DNA]</scope>
    <source>
        <strain evidence="3">DSM 44234</strain>
    </source>
</reference>
<protein>
    <recommendedName>
        <fullName evidence="1">DUF4440 domain-containing protein</fullName>
    </recommendedName>
</protein>
<evidence type="ECO:0000313" key="2">
    <source>
        <dbReference type="EMBL" id="SEB68242.1"/>
    </source>
</evidence>
<dbReference type="GeneID" id="300995880"/>
<dbReference type="AlphaFoldDB" id="A0A1H4LDG0"/>
<dbReference type="SUPFAM" id="SSF54427">
    <property type="entry name" value="NTF2-like"/>
    <property type="match status" value="1"/>
</dbReference>
<gene>
    <name evidence="2" type="ORF">SAMN04489793_0529</name>
</gene>
<organism evidence="2 3">
    <name type="scientific">Tsukamurella tyrosinosolvens</name>
    <dbReference type="NCBI Taxonomy" id="57704"/>
    <lineage>
        <taxon>Bacteria</taxon>
        <taxon>Bacillati</taxon>
        <taxon>Actinomycetota</taxon>
        <taxon>Actinomycetes</taxon>
        <taxon>Mycobacteriales</taxon>
        <taxon>Tsukamurellaceae</taxon>
        <taxon>Tsukamurella</taxon>
    </lineage>
</organism>
<accession>A0A1H4LDG0</accession>
<evidence type="ECO:0000313" key="3">
    <source>
        <dbReference type="Proteomes" id="UP000182241"/>
    </source>
</evidence>
<dbReference type="RefSeq" id="WP_068523384.1">
    <property type="nucleotide sequence ID" value="NZ_CBDRGN010000005.1"/>
</dbReference>
<dbReference type="KEGG" id="tsm:ASU32_01575"/>
<feature type="domain" description="DUF4440" evidence="1">
    <location>
        <begin position="8"/>
        <end position="111"/>
    </location>
</feature>
<dbReference type="Proteomes" id="UP000182241">
    <property type="component" value="Unassembled WGS sequence"/>
</dbReference>
<dbReference type="EMBL" id="FNSA01000003">
    <property type="protein sequence ID" value="SEB68242.1"/>
    <property type="molecule type" value="Genomic_DNA"/>
</dbReference>
<evidence type="ECO:0000259" key="1">
    <source>
        <dbReference type="Pfam" id="PF14534"/>
    </source>
</evidence>
<sequence length="122" mass="13861">MTDRDAVVAAQQRFDDAELRDDRAALDDLIDADFLSIGPKGFVLDKAQWIARHDHFRYHELDVDEMDVRLYPSAAIVRCVQRNHADSSGHDVRIATRVSQTWVQRDGAWRIAGIQFSPLADA</sequence>
<dbReference type="OrthoDB" id="884581at2"/>
<dbReference type="InterPro" id="IPR027843">
    <property type="entry name" value="DUF4440"/>
</dbReference>
<dbReference type="InterPro" id="IPR032710">
    <property type="entry name" value="NTF2-like_dom_sf"/>
</dbReference>
<proteinExistence type="predicted"/>
<dbReference type="Pfam" id="PF14534">
    <property type="entry name" value="DUF4440"/>
    <property type="match status" value="1"/>
</dbReference>
<keyword evidence="3" id="KW-1185">Reference proteome</keyword>
<dbReference type="STRING" id="57704.SAMN04489793_0529"/>
<dbReference type="Gene3D" id="3.10.450.50">
    <property type="match status" value="1"/>
</dbReference>